<keyword evidence="2" id="KW-1185">Reference proteome</keyword>
<sequence>MVCGSTADGMGASQRGNGSIRLISVREVDTLRSMSDETVGAAVTLRVYDWLSLVDDIDNEISSAVEDEDTEDHVEVAERVREIVLARAYLDEETPLPNDQQVSVQLTDPDWNFVMNTLSHWADIADDMTPGVDPDGTEGREVVAAIRAQLGRNSSGE</sequence>
<protein>
    <submittedName>
        <fullName evidence="1">Uncharacterized protein</fullName>
    </submittedName>
</protein>
<dbReference type="Proteomes" id="UP000292564">
    <property type="component" value="Unassembled WGS sequence"/>
</dbReference>
<reference evidence="1 2" key="1">
    <citation type="submission" date="2019-02" db="EMBL/GenBank/DDBJ databases">
        <title>Sequencing the genomes of 1000 actinobacteria strains.</title>
        <authorList>
            <person name="Klenk H.-P."/>
        </authorList>
    </citation>
    <scope>NUCLEOTIDE SEQUENCE [LARGE SCALE GENOMIC DNA]</scope>
    <source>
        <strain evidence="1 2">DSM 45162</strain>
    </source>
</reference>
<name>A0A4Q7ZKG6_9ACTN</name>
<organism evidence="1 2">
    <name type="scientific">Krasilnikovia cinnamomea</name>
    <dbReference type="NCBI Taxonomy" id="349313"/>
    <lineage>
        <taxon>Bacteria</taxon>
        <taxon>Bacillati</taxon>
        <taxon>Actinomycetota</taxon>
        <taxon>Actinomycetes</taxon>
        <taxon>Micromonosporales</taxon>
        <taxon>Micromonosporaceae</taxon>
        <taxon>Krasilnikovia</taxon>
    </lineage>
</organism>
<dbReference type="AlphaFoldDB" id="A0A4Q7ZKG6"/>
<gene>
    <name evidence="1" type="ORF">EV385_2609</name>
</gene>
<comment type="caution">
    <text evidence="1">The sequence shown here is derived from an EMBL/GenBank/DDBJ whole genome shotgun (WGS) entry which is preliminary data.</text>
</comment>
<proteinExistence type="predicted"/>
<evidence type="ECO:0000313" key="1">
    <source>
        <dbReference type="EMBL" id="RZU50823.1"/>
    </source>
</evidence>
<evidence type="ECO:0000313" key="2">
    <source>
        <dbReference type="Proteomes" id="UP000292564"/>
    </source>
</evidence>
<accession>A0A4Q7ZKG6</accession>
<dbReference type="EMBL" id="SHKY01000001">
    <property type="protein sequence ID" value="RZU50823.1"/>
    <property type="molecule type" value="Genomic_DNA"/>
</dbReference>